<organism evidence="2 3">
    <name type="scientific">Cladophialophora immunda</name>
    <dbReference type="NCBI Taxonomy" id="569365"/>
    <lineage>
        <taxon>Eukaryota</taxon>
        <taxon>Fungi</taxon>
        <taxon>Dikarya</taxon>
        <taxon>Ascomycota</taxon>
        <taxon>Pezizomycotina</taxon>
        <taxon>Eurotiomycetes</taxon>
        <taxon>Chaetothyriomycetidae</taxon>
        <taxon>Chaetothyriales</taxon>
        <taxon>Herpotrichiellaceae</taxon>
        <taxon>Cladophialophora</taxon>
    </lineage>
</organism>
<name>A0A0D2CCY0_9EURO</name>
<dbReference type="RefSeq" id="XP_016249154.1">
    <property type="nucleotide sequence ID" value="XM_016391635.1"/>
</dbReference>
<feature type="compositionally biased region" description="Basic and acidic residues" evidence="1">
    <location>
        <begin position="50"/>
        <end position="78"/>
    </location>
</feature>
<dbReference type="HOGENOM" id="CLU_1526009_0_0_1"/>
<sequence>MERDLIRLGERRRDLQNLPIGAPDPVPNRTWVKRREHGRITERALIASEIGERQERRQHQAERQEQRYQEALDRPHKRPQEAFMHTFRFTPSGVQNVVQAPQRHRPPPITIENTREEEVADVPETPPPSTLTRLTRLVPQTPERPRPRRSPSPEDSPELALPPSTAPPAIGGGRGKRVRKRTTRLVEARQQGFLPDSQDN</sequence>
<dbReference type="Proteomes" id="UP000054466">
    <property type="component" value="Unassembled WGS sequence"/>
</dbReference>
<dbReference type="AlphaFoldDB" id="A0A0D2CCY0"/>
<evidence type="ECO:0000313" key="3">
    <source>
        <dbReference type="Proteomes" id="UP000054466"/>
    </source>
</evidence>
<gene>
    <name evidence="2" type="ORF">PV07_04790</name>
</gene>
<accession>A0A0D2CCY0</accession>
<feature type="region of interest" description="Disordered" evidence="1">
    <location>
        <begin position="45"/>
        <end position="78"/>
    </location>
</feature>
<keyword evidence="3" id="KW-1185">Reference proteome</keyword>
<feature type="region of interest" description="Disordered" evidence="1">
    <location>
        <begin position="95"/>
        <end position="200"/>
    </location>
</feature>
<dbReference type="EMBL" id="KN847042">
    <property type="protein sequence ID" value="KIW28938.1"/>
    <property type="molecule type" value="Genomic_DNA"/>
</dbReference>
<feature type="compositionally biased region" description="Basic residues" evidence="1">
    <location>
        <begin position="174"/>
        <end position="183"/>
    </location>
</feature>
<proteinExistence type="predicted"/>
<reference evidence="2 3" key="1">
    <citation type="submission" date="2015-01" db="EMBL/GenBank/DDBJ databases">
        <title>The Genome Sequence of Cladophialophora immunda CBS83496.</title>
        <authorList>
            <consortium name="The Broad Institute Genomics Platform"/>
            <person name="Cuomo C."/>
            <person name="de Hoog S."/>
            <person name="Gorbushina A."/>
            <person name="Stielow B."/>
            <person name="Teixiera M."/>
            <person name="Abouelleil A."/>
            <person name="Chapman S.B."/>
            <person name="Priest M."/>
            <person name="Young S.K."/>
            <person name="Wortman J."/>
            <person name="Nusbaum C."/>
            <person name="Birren B."/>
        </authorList>
    </citation>
    <scope>NUCLEOTIDE SEQUENCE [LARGE SCALE GENOMIC DNA]</scope>
    <source>
        <strain evidence="2 3">CBS 83496</strain>
    </source>
</reference>
<dbReference type="VEuPathDB" id="FungiDB:PV07_04790"/>
<evidence type="ECO:0000313" key="2">
    <source>
        <dbReference type="EMBL" id="KIW28938.1"/>
    </source>
</evidence>
<evidence type="ECO:0000256" key="1">
    <source>
        <dbReference type="SAM" id="MobiDB-lite"/>
    </source>
</evidence>
<protein>
    <submittedName>
        <fullName evidence="2">Uncharacterized protein</fullName>
    </submittedName>
</protein>
<dbReference type="GeneID" id="27343984"/>